<dbReference type="InterPro" id="IPR029058">
    <property type="entry name" value="AB_hydrolase_fold"/>
</dbReference>
<dbReference type="Pfam" id="PF02450">
    <property type="entry name" value="LCAT"/>
    <property type="match status" value="1"/>
</dbReference>
<evidence type="ECO:0000313" key="1">
    <source>
        <dbReference type="EMBL" id="QHT90218.1"/>
    </source>
</evidence>
<dbReference type="SUPFAM" id="SSF53474">
    <property type="entry name" value="alpha/beta-Hydrolases"/>
    <property type="match status" value="1"/>
</dbReference>
<sequence length="335" mass="39072">MKSMYSIKLLVRHQGTNQIWNKPQPVLLFPGLGASKLLENTQQKYPPRMYDFLFKNQQWKQEIMNNFHIDTPPLGDIHSLDLSFLPFLPIRNIYKTIINEPNIYPIPYDFRRIDQYDYITSLFSRIKTYIENMNQPVILLGHSTGGMVIHWFLHRQSPEWRRTWINSVVNINVPFGGTVLVLEHCLSNKHLTRFIGKPVIQSLGGSVWNMPITKYVNHSVVIDQGREIDDYMSFFELHDVRKRWYSNKHIFDSFSEWTGVKTHIVYSTTIPLEKTATTLLITNTKKEFQTLYGEGDGVVSLSSLLVPKIWNAPPDEVLFKHFPNSGHSLILKQKI</sequence>
<protein>
    <submittedName>
        <fullName evidence="1">Uncharacterized protein</fullName>
    </submittedName>
</protein>
<dbReference type="EMBL" id="MN740153">
    <property type="protein sequence ID" value="QHT90218.1"/>
    <property type="molecule type" value="Genomic_DNA"/>
</dbReference>
<dbReference type="InterPro" id="IPR003386">
    <property type="entry name" value="LACT/PDAT_acylTrfase"/>
</dbReference>
<dbReference type="PANTHER" id="PTHR11440">
    <property type="entry name" value="LECITHIN-CHOLESTEROL ACYLTRANSFERASE-RELATED"/>
    <property type="match status" value="1"/>
</dbReference>
<organism evidence="1">
    <name type="scientific">viral metagenome</name>
    <dbReference type="NCBI Taxonomy" id="1070528"/>
    <lineage>
        <taxon>unclassified sequences</taxon>
        <taxon>metagenomes</taxon>
        <taxon>organismal metagenomes</taxon>
    </lineage>
</organism>
<proteinExistence type="predicted"/>
<accession>A0A6C0IB08</accession>
<dbReference type="Gene3D" id="3.40.50.1820">
    <property type="entry name" value="alpha/beta hydrolase"/>
    <property type="match status" value="1"/>
</dbReference>
<dbReference type="AlphaFoldDB" id="A0A6C0IB08"/>
<dbReference type="GO" id="GO:0008374">
    <property type="term" value="F:O-acyltransferase activity"/>
    <property type="evidence" value="ECO:0007669"/>
    <property type="project" value="InterPro"/>
</dbReference>
<reference evidence="1" key="1">
    <citation type="journal article" date="2020" name="Nature">
        <title>Giant virus diversity and host interactions through global metagenomics.</title>
        <authorList>
            <person name="Schulz F."/>
            <person name="Roux S."/>
            <person name="Paez-Espino D."/>
            <person name="Jungbluth S."/>
            <person name="Walsh D.A."/>
            <person name="Denef V.J."/>
            <person name="McMahon K.D."/>
            <person name="Konstantinidis K.T."/>
            <person name="Eloe-Fadrosh E.A."/>
            <person name="Kyrpides N.C."/>
            <person name="Woyke T."/>
        </authorList>
    </citation>
    <scope>NUCLEOTIDE SEQUENCE</scope>
    <source>
        <strain evidence="1">GVMAG-M-3300023184-68</strain>
    </source>
</reference>
<dbReference type="GO" id="GO:0006629">
    <property type="term" value="P:lipid metabolic process"/>
    <property type="evidence" value="ECO:0007669"/>
    <property type="project" value="InterPro"/>
</dbReference>
<name>A0A6C0IB08_9ZZZZ</name>